<dbReference type="Proteomes" id="UP001269267">
    <property type="component" value="Unassembled WGS sequence"/>
</dbReference>
<evidence type="ECO:0000313" key="1">
    <source>
        <dbReference type="EMBL" id="MDR5875103.1"/>
    </source>
</evidence>
<protein>
    <submittedName>
        <fullName evidence="1">DUF1853 family protein</fullName>
    </submittedName>
</protein>
<accession>A0ABU1GC94</accession>
<reference evidence="1 2" key="1">
    <citation type="submission" date="2023-04" db="EMBL/GenBank/DDBJ databases">
        <title>A long-awaited taxogenomic arrangement of the family Halomonadaceae.</title>
        <authorList>
            <person name="De La Haba R."/>
            <person name="Chuvochina M."/>
            <person name="Wittouck S."/>
            <person name="Arahal D.R."/>
            <person name="Sanchez-Porro C."/>
            <person name="Hugenholtz P."/>
            <person name="Ventosa A."/>
        </authorList>
    </citation>
    <scope>NUCLEOTIDE SEQUENCE [LARGE SCALE GENOMIC DNA]</scope>
    <source>
        <strain evidence="1 2">DSM 18042</strain>
    </source>
</reference>
<evidence type="ECO:0000313" key="2">
    <source>
        <dbReference type="Proteomes" id="UP001269267"/>
    </source>
</evidence>
<sequence length="323" mass="36392">MKPPGYLEGVASTYQDALLRDLAWLVVTPDIVAFPPSSPFSGRPSQAELGLTGVLETWLNGLAIPELARNGRQASRMGHYHEQLWHWLLDRAPNTRLLAHNVRITRRRNTLGELDMLYRRRDNPAPVHLEVAIKFYLGLPDGPGAVTDQGRWIGPGGLDSLALKCRHLQRHQLPLSATPLALDTLRHWLTPRDLGPATPDLPAVLAQRLAMPGVLFYPWHAPLPPPEGAAPGHRRGRWCHVSDWPALAATLPGDYRIAWLEKPHWLAPPPLETFMPPGMRVEWLTKALYQPQQVIVYCPAEQRSERLFIVPDNWPRQVPLPPR</sequence>
<dbReference type="InterPro" id="IPR015003">
    <property type="entry name" value="DUF1853"/>
</dbReference>
<comment type="caution">
    <text evidence="1">The sequence shown here is derived from an EMBL/GenBank/DDBJ whole genome shotgun (WGS) entry which is preliminary data.</text>
</comment>
<organism evidence="1 2">
    <name type="scientific">Vreelandella gomseomensis</name>
    <dbReference type="NCBI Taxonomy" id="370766"/>
    <lineage>
        <taxon>Bacteria</taxon>
        <taxon>Pseudomonadati</taxon>
        <taxon>Pseudomonadota</taxon>
        <taxon>Gammaproteobacteria</taxon>
        <taxon>Oceanospirillales</taxon>
        <taxon>Halomonadaceae</taxon>
        <taxon>Vreelandella</taxon>
    </lineage>
</organism>
<keyword evidence="2" id="KW-1185">Reference proteome</keyword>
<dbReference type="Pfam" id="PF08907">
    <property type="entry name" value="DUF1853"/>
    <property type="match status" value="1"/>
</dbReference>
<proteinExistence type="predicted"/>
<dbReference type="RefSeq" id="WP_309768152.1">
    <property type="nucleotide sequence ID" value="NZ_JARWAI010000006.1"/>
</dbReference>
<name>A0ABU1GC94_9GAMM</name>
<dbReference type="EMBL" id="JARWAI010000006">
    <property type="protein sequence ID" value="MDR5875103.1"/>
    <property type="molecule type" value="Genomic_DNA"/>
</dbReference>
<gene>
    <name evidence="1" type="ORF">QC815_09230</name>
</gene>